<reference evidence="2 3" key="1">
    <citation type="submission" date="2014-09" db="EMBL/GenBank/DDBJ databases">
        <title>Vibrio maritimus JCM 19240. (C210) whole genome shotgun sequence.</title>
        <authorList>
            <person name="Sawabe T."/>
            <person name="Meirelles P."/>
            <person name="Nakanishi M."/>
            <person name="Sayaka M."/>
            <person name="Hattori M."/>
            <person name="Ohkuma M."/>
        </authorList>
    </citation>
    <scope>NUCLEOTIDE SEQUENCE [LARGE SCALE GENOMIC DNA]</scope>
    <source>
        <strain evidence="2 3">JCM 19240</strain>
    </source>
</reference>
<evidence type="ECO:0000313" key="2">
    <source>
        <dbReference type="EMBL" id="GAL35590.1"/>
    </source>
</evidence>
<sequence>MGLDFSENSLHYAKQQAEQAGLEIEYRLGNYLDHKETRTFDLITMVMCDFCALNPTQRSSLLAKFKSMLAPNGSIALDVYTTSRFANQTESLMLDKNAMNGFWSAKDYWCIQSNFTYQDEKVTLDKYVIYEEESEKTVYNWLQHFSLEQIKAELEPHGLAIKASYSDLRGKPLAEADEMAVVIGHTPS</sequence>
<proteinExistence type="predicted"/>
<dbReference type="InterPro" id="IPR041698">
    <property type="entry name" value="Methyltransf_25"/>
</dbReference>
<keyword evidence="3" id="KW-1185">Reference proteome</keyword>
<gene>
    <name evidence="2" type="ORF">JCM19240_437</name>
</gene>
<dbReference type="InterPro" id="IPR029063">
    <property type="entry name" value="SAM-dependent_MTases_sf"/>
</dbReference>
<dbReference type="Gene3D" id="3.40.50.150">
    <property type="entry name" value="Vaccinia Virus protein VP39"/>
    <property type="match status" value="1"/>
</dbReference>
<accession>A0A090T6I6</accession>
<dbReference type="AlphaFoldDB" id="A0A090T6I6"/>
<evidence type="ECO:0000313" key="3">
    <source>
        <dbReference type="Proteomes" id="UP000029224"/>
    </source>
</evidence>
<reference evidence="2 3" key="2">
    <citation type="submission" date="2014-09" db="EMBL/GenBank/DDBJ databases">
        <authorList>
            <consortium name="NBRP consortium"/>
            <person name="Sawabe T."/>
            <person name="Meirelles P."/>
            <person name="Nakanishi M."/>
            <person name="Sayaka M."/>
            <person name="Hattori M."/>
            <person name="Ohkuma M."/>
        </authorList>
    </citation>
    <scope>NUCLEOTIDE SEQUENCE [LARGE SCALE GENOMIC DNA]</scope>
    <source>
        <strain evidence="2 3">JCM 19240</strain>
    </source>
</reference>
<evidence type="ECO:0000259" key="1">
    <source>
        <dbReference type="Pfam" id="PF13649"/>
    </source>
</evidence>
<dbReference type="Proteomes" id="UP000029224">
    <property type="component" value="Unassembled WGS sequence"/>
</dbReference>
<comment type="caution">
    <text evidence="2">The sequence shown here is derived from an EMBL/GenBank/DDBJ whole genome shotgun (WGS) entry which is preliminary data.</text>
</comment>
<name>A0A090T6I6_9VIBR</name>
<dbReference type="SUPFAM" id="SSF53335">
    <property type="entry name" value="S-adenosyl-L-methionine-dependent methyltransferases"/>
    <property type="match status" value="1"/>
</dbReference>
<protein>
    <recommendedName>
        <fullName evidence="1">Methyltransferase domain-containing protein</fullName>
    </recommendedName>
</protein>
<feature type="domain" description="Methyltransferase" evidence="1">
    <location>
        <begin position="2"/>
        <end position="73"/>
    </location>
</feature>
<dbReference type="EMBL" id="BBMT01000007">
    <property type="protein sequence ID" value="GAL35590.1"/>
    <property type="molecule type" value="Genomic_DNA"/>
</dbReference>
<dbReference type="Pfam" id="PF13649">
    <property type="entry name" value="Methyltransf_25"/>
    <property type="match status" value="1"/>
</dbReference>
<organism evidence="2 3">
    <name type="scientific">Vibrio maritimus</name>
    <dbReference type="NCBI Taxonomy" id="990268"/>
    <lineage>
        <taxon>Bacteria</taxon>
        <taxon>Pseudomonadati</taxon>
        <taxon>Pseudomonadota</taxon>
        <taxon>Gammaproteobacteria</taxon>
        <taxon>Vibrionales</taxon>
        <taxon>Vibrionaceae</taxon>
        <taxon>Vibrio</taxon>
    </lineage>
</organism>